<dbReference type="EMBL" id="ADLF01000016">
    <property type="protein sequence ID" value="EKU88948.1"/>
    <property type="molecule type" value="Genomic_DNA"/>
</dbReference>
<evidence type="ECO:0000256" key="5">
    <source>
        <dbReference type="ARBA" id="ARBA00022801"/>
    </source>
</evidence>
<evidence type="ECO:0000256" key="3">
    <source>
        <dbReference type="ARBA" id="ARBA00022722"/>
    </source>
</evidence>
<dbReference type="GO" id="GO:0016787">
    <property type="term" value="F:hydrolase activity"/>
    <property type="evidence" value="ECO:0007669"/>
    <property type="project" value="UniProtKB-KW"/>
</dbReference>
<evidence type="ECO:0000313" key="6">
    <source>
        <dbReference type="EMBL" id="EKU88948.1"/>
    </source>
</evidence>
<keyword evidence="4" id="KW-0547">Nucleotide-binding</keyword>
<evidence type="ECO:0000256" key="1">
    <source>
        <dbReference type="ARBA" id="ARBA00022553"/>
    </source>
</evidence>
<evidence type="ECO:0000256" key="4">
    <source>
        <dbReference type="ARBA" id="ARBA00022741"/>
    </source>
</evidence>
<keyword evidence="5" id="KW-0378">Hydrolase</keyword>
<reference evidence="6 7" key="1">
    <citation type="submission" date="2012-09" db="EMBL/GenBank/DDBJ databases">
        <title>The Genome Sequence of Bacteroides oleiciplenus YIT 12058.</title>
        <authorList>
            <consortium name="The Broad Institute Genome Sequencing Platform"/>
            <person name="Earl A."/>
            <person name="Ward D."/>
            <person name="Feldgarden M."/>
            <person name="Gevers D."/>
            <person name="Morotomi M."/>
            <person name="Walker B."/>
            <person name="Young S.K."/>
            <person name="Zeng Q."/>
            <person name="Gargeya S."/>
            <person name="Fitzgerald M."/>
            <person name="Haas B."/>
            <person name="Abouelleil A."/>
            <person name="Alvarado L."/>
            <person name="Arachchi H.M."/>
            <person name="Berlin A.M."/>
            <person name="Chapman S.B."/>
            <person name="Goldberg J."/>
            <person name="Griggs A."/>
            <person name="Gujja S."/>
            <person name="Hansen M."/>
            <person name="Howarth C."/>
            <person name="Imamovic A."/>
            <person name="Larimer J."/>
            <person name="McCowen C."/>
            <person name="Montmayeur A."/>
            <person name="Murphy C."/>
            <person name="Neiman D."/>
            <person name="Pearson M."/>
            <person name="Priest M."/>
            <person name="Roberts A."/>
            <person name="Saif S."/>
            <person name="Shea T."/>
            <person name="Sisk P."/>
            <person name="Sykes S."/>
            <person name="Wortman J."/>
            <person name="Nusbaum C."/>
            <person name="Birren B."/>
        </authorList>
    </citation>
    <scope>NUCLEOTIDE SEQUENCE [LARGE SCALE GENOMIC DNA]</scope>
    <source>
        <strain evidence="6 7">YIT 12058</strain>
    </source>
</reference>
<comment type="caution">
    <text evidence="6">The sequence shown here is derived from an EMBL/GenBank/DDBJ whole genome shotgun (WGS) entry which is preliminary data.</text>
</comment>
<dbReference type="RefSeq" id="WP_009131347.1">
    <property type="nucleotide sequence ID" value="NZ_JH992943.1"/>
</dbReference>
<dbReference type="PANTHER" id="PTHR34139:SF1">
    <property type="entry name" value="RNASE MJ1380-RELATED"/>
    <property type="match status" value="1"/>
</dbReference>
<name>K9DWY3_9BACE</name>
<sequence>MDDIIMKHLQDILTAIEEVESFFGSNPKLYDDFYSNLCLRRAVERNIEIIGEAMNRILKVDKDIAITNSRKIVDARNYIIHGYDSLSVDVLWSMVINHLPKLRNEVILLLNS</sequence>
<dbReference type="GO" id="GO:0004540">
    <property type="term" value="F:RNA nuclease activity"/>
    <property type="evidence" value="ECO:0007669"/>
    <property type="project" value="InterPro"/>
</dbReference>
<organism evidence="6 7">
    <name type="scientific">Bacteroides oleiciplenus YIT 12058</name>
    <dbReference type="NCBI Taxonomy" id="742727"/>
    <lineage>
        <taxon>Bacteria</taxon>
        <taxon>Pseudomonadati</taxon>
        <taxon>Bacteroidota</taxon>
        <taxon>Bacteroidia</taxon>
        <taxon>Bacteroidales</taxon>
        <taxon>Bacteroidaceae</taxon>
        <taxon>Bacteroides</taxon>
    </lineage>
</organism>
<dbReference type="eggNOG" id="COG2361">
    <property type="taxonomic scope" value="Bacteria"/>
</dbReference>
<dbReference type="Pfam" id="PF01934">
    <property type="entry name" value="HepT-like"/>
    <property type="match status" value="1"/>
</dbReference>
<evidence type="ECO:0000313" key="7">
    <source>
        <dbReference type="Proteomes" id="UP000009872"/>
    </source>
</evidence>
<evidence type="ECO:0000256" key="2">
    <source>
        <dbReference type="ARBA" id="ARBA00022649"/>
    </source>
</evidence>
<keyword evidence="7" id="KW-1185">Reference proteome</keyword>
<dbReference type="InterPro" id="IPR008201">
    <property type="entry name" value="HepT-like"/>
</dbReference>
<dbReference type="PANTHER" id="PTHR34139">
    <property type="entry name" value="UPF0331 PROTEIN MJ0127"/>
    <property type="match status" value="1"/>
</dbReference>
<keyword evidence="2" id="KW-1277">Toxin-antitoxin system</keyword>
<dbReference type="Proteomes" id="UP000009872">
    <property type="component" value="Unassembled WGS sequence"/>
</dbReference>
<dbReference type="GO" id="GO:0000166">
    <property type="term" value="F:nucleotide binding"/>
    <property type="evidence" value="ECO:0007669"/>
    <property type="project" value="UniProtKB-KW"/>
</dbReference>
<keyword evidence="1" id="KW-0597">Phosphoprotein</keyword>
<dbReference type="OrthoDB" id="955324at2"/>
<evidence type="ECO:0008006" key="8">
    <source>
        <dbReference type="Google" id="ProtNLM"/>
    </source>
</evidence>
<accession>K9DWY3</accession>
<keyword evidence="3" id="KW-0540">Nuclease</keyword>
<dbReference type="PATRIC" id="fig|742727.4.peg.3892"/>
<dbReference type="GO" id="GO:0110001">
    <property type="term" value="C:toxin-antitoxin complex"/>
    <property type="evidence" value="ECO:0007669"/>
    <property type="project" value="InterPro"/>
</dbReference>
<protein>
    <recommendedName>
        <fullName evidence="8">Antitoxin</fullName>
    </recommendedName>
</protein>
<gene>
    <name evidence="6" type="ORF">HMPREF9447_03822</name>
</gene>
<dbReference type="InterPro" id="IPR051813">
    <property type="entry name" value="HepT_RNase_toxin"/>
</dbReference>
<dbReference type="STRING" id="742727.HMPREF9447_03822"/>
<proteinExistence type="predicted"/>
<dbReference type="HOGENOM" id="CLU_142825_3_2_10"/>
<dbReference type="AlphaFoldDB" id="K9DWY3"/>